<dbReference type="SUPFAM" id="SSF53474">
    <property type="entry name" value="alpha/beta-Hydrolases"/>
    <property type="match status" value="1"/>
</dbReference>
<proteinExistence type="predicted"/>
<dbReference type="InterPro" id="IPR029058">
    <property type="entry name" value="AB_hydrolase_fold"/>
</dbReference>
<dbReference type="GO" id="GO:0052689">
    <property type="term" value="F:carboxylic ester hydrolase activity"/>
    <property type="evidence" value="ECO:0007669"/>
    <property type="project" value="TreeGrafter"/>
</dbReference>
<dbReference type="Pfam" id="PF12146">
    <property type="entry name" value="Hydrolase_4"/>
    <property type="match status" value="1"/>
</dbReference>
<evidence type="ECO:0000259" key="2">
    <source>
        <dbReference type="Pfam" id="PF12146"/>
    </source>
</evidence>
<dbReference type="AlphaFoldDB" id="A0A1H0KME2"/>
<dbReference type="InterPro" id="IPR022742">
    <property type="entry name" value="Hydrolase_4"/>
</dbReference>
<reference evidence="5" key="1">
    <citation type="submission" date="2016-10" db="EMBL/GenBank/DDBJ databases">
        <authorList>
            <person name="Varghese N."/>
            <person name="Submissions S."/>
        </authorList>
    </citation>
    <scope>NUCLEOTIDE SEQUENCE [LARGE SCALE GENOMIC DNA]</scope>
    <source>
        <strain evidence="5">DSM 19110</strain>
    </source>
</reference>
<keyword evidence="5" id="KW-1185">Reference proteome</keyword>
<accession>A0A1H0KME2</accession>
<organism evidence="4 5">
    <name type="scientific">Pedobacter steynii</name>
    <dbReference type="NCBI Taxonomy" id="430522"/>
    <lineage>
        <taxon>Bacteria</taxon>
        <taxon>Pseudomonadati</taxon>
        <taxon>Bacteroidota</taxon>
        <taxon>Sphingobacteriia</taxon>
        <taxon>Sphingobacteriales</taxon>
        <taxon>Sphingobacteriaceae</taxon>
        <taxon>Pedobacter</taxon>
    </lineage>
</organism>
<evidence type="ECO:0000313" key="5">
    <source>
        <dbReference type="Proteomes" id="UP000183200"/>
    </source>
</evidence>
<feature type="signal peptide" evidence="1">
    <location>
        <begin position="1"/>
        <end position="23"/>
    </location>
</feature>
<dbReference type="EMBL" id="FNGY01000016">
    <property type="protein sequence ID" value="SDO56973.1"/>
    <property type="molecule type" value="Genomic_DNA"/>
</dbReference>
<gene>
    <name evidence="4" type="ORF">SAMN05421820_11696</name>
</gene>
<dbReference type="PANTHER" id="PTHR43265">
    <property type="entry name" value="ESTERASE ESTD"/>
    <property type="match status" value="1"/>
</dbReference>
<feature type="chain" id="PRO_5010179587" evidence="1">
    <location>
        <begin position="24"/>
        <end position="433"/>
    </location>
</feature>
<dbReference type="Gene3D" id="3.10.450.590">
    <property type="match status" value="1"/>
</dbReference>
<evidence type="ECO:0000256" key="1">
    <source>
        <dbReference type="SAM" id="SignalP"/>
    </source>
</evidence>
<feature type="domain" description="Serine aminopeptidase S33" evidence="2">
    <location>
        <begin position="188"/>
        <end position="280"/>
    </location>
</feature>
<keyword evidence="4" id="KW-0378">Hydrolase</keyword>
<name>A0A1H0KME2_9SPHI</name>
<dbReference type="Pfam" id="PF13026">
    <property type="entry name" value="DUF3887"/>
    <property type="match status" value="1"/>
</dbReference>
<evidence type="ECO:0000313" key="4">
    <source>
        <dbReference type="EMBL" id="SDO56973.1"/>
    </source>
</evidence>
<dbReference type="Proteomes" id="UP000183200">
    <property type="component" value="Unassembled WGS sequence"/>
</dbReference>
<dbReference type="OrthoDB" id="9809549at2"/>
<dbReference type="Gene3D" id="3.40.50.1820">
    <property type="entry name" value="alpha/beta hydrolase"/>
    <property type="match status" value="1"/>
</dbReference>
<dbReference type="PANTHER" id="PTHR43265:SF1">
    <property type="entry name" value="ESTERASE ESTD"/>
    <property type="match status" value="1"/>
</dbReference>
<keyword evidence="1" id="KW-0732">Signal</keyword>
<protein>
    <submittedName>
        <fullName evidence="4">Lysophospholipase, alpha-beta hydrolase superfamily</fullName>
    </submittedName>
</protein>
<dbReference type="InterPro" id="IPR053145">
    <property type="entry name" value="AB_hydrolase_Est10"/>
</dbReference>
<evidence type="ECO:0000259" key="3">
    <source>
        <dbReference type="Pfam" id="PF13026"/>
    </source>
</evidence>
<dbReference type="InterPro" id="IPR024981">
    <property type="entry name" value="DUF3887"/>
</dbReference>
<feature type="domain" description="DUF3887" evidence="3">
    <location>
        <begin position="35"/>
        <end position="118"/>
    </location>
</feature>
<dbReference type="RefSeq" id="WP_083362152.1">
    <property type="nucleotide sequence ID" value="NZ_FNGY01000016.1"/>
</dbReference>
<sequence length="433" mass="46998">MKIYLKSSLIAFIALMLFSPAYAQKNAIAELHTAAFIKYFNAGKADSLYTLMAEEVRSKLPLTTLGSAIAQIKGSLGNLTRSDYVGIQQGTDVYMATFEKPGMVLHINMDKANQVIGFFLMEDKRKLTEDKRELPGSVTINAGTAVLKGTLSLPQVTAPVPVVLLIAGSGPTDRDGNSLLINGKPNYFLQVSDALKSKNIAVFRYDKRGIGQSTSTKALSEVTFEDMAEDALAVIKMLKADKRFSKVIVAGHSEGSLIGMLASEREKPNAFISLSAPGVPADVILKTQLKSKVSTIDYAKAALIIDSIKVGHFTKQKMDAGFNMLFNTALQPYLYSWMKYDPKQSIKKLAIPVLIVQGTHDIQVSVNDAQLLKKAEPHAVLKLIPGMSHILKAGPADPVQNAATYTRSDLPLHPELIPTLVKFIDGLPVIKAP</sequence>